<evidence type="ECO:0008006" key="7">
    <source>
        <dbReference type="Google" id="ProtNLM"/>
    </source>
</evidence>
<dbReference type="CDD" id="cd00201">
    <property type="entry name" value="WW"/>
    <property type="match status" value="1"/>
</dbReference>
<feature type="compositionally biased region" description="Acidic residues" evidence="1">
    <location>
        <begin position="737"/>
        <end position="748"/>
    </location>
</feature>
<dbReference type="Pfam" id="PF21989">
    <property type="entry name" value="RA_2"/>
    <property type="match status" value="1"/>
</dbReference>
<dbReference type="Gene3D" id="1.20.80.10">
    <property type="match status" value="1"/>
</dbReference>
<evidence type="ECO:0000313" key="6">
    <source>
        <dbReference type="Proteomes" id="UP001497382"/>
    </source>
</evidence>
<dbReference type="GO" id="GO:0009887">
    <property type="term" value="P:animal organ morphogenesis"/>
    <property type="evidence" value="ECO:0007669"/>
    <property type="project" value="UniProtKB-ARBA"/>
</dbReference>
<dbReference type="SUPFAM" id="SSF47031">
    <property type="entry name" value="Second domain of FERM"/>
    <property type="match status" value="1"/>
</dbReference>
<feature type="compositionally biased region" description="Polar residues" evidence="1">
    <location>
        <begin position="1220"/>
        <end position="1241"/>
    </location>
</feature>
<dbReference type="InterPro" id="IPR001478">
    <property type="entry name" value="PDZ"/>
</dbReference>
<feature type="compositionally biased region" description="Basic and acidic residues" evidence="1">
    <location>
        <begin position="1249"/>
        <end position="1264"/>
    </location>
</feature>
<dbReference type="InterPro" id="IPR019749">
    <property type="entry name" value="Band_41_domain"/>
</dbReference>
<reference evidence="5 6" key="1">
    <citation type="submission" date="2024-04" db="EMBL/GenBank/DDBJ databases">
        <authorList>
            <person name="Rising A."/>
            <person name="Reimegard J."/>
            <person name="Sonavane S."/>
            <person name="Akerstrom W."/>
            <person name="Nylinder S."/>
            <person name="Hedman E."/>
            <person name="Kallberg Y."/>
        </authorList>
    </citation>
    <scope>NUCLEOTIDE SEQUENCE [LARGE SCALE GENOMIC DNA]</scope>
</reference>
<dbReference type="InterPro" id="IPR014352">
    <property type="entry name" value="FERM/acyl-CoA-bd_prot_sf"/>
</dbReference>
<proteinExistence type="predicted"/>
<feature type="region of interest" description="Disordered" evidence="1">
    <location>
        <begin position="1037"/>
        <end position="1060"/>
    </location>
</feature>
<feature type="domain" description="PDZ" evidence="4">
    <location>
        <begin position="91"/>
        <end position="168"/>
    </location>
</feature>
<dbReference type="Gene3D" id="2.20.70.10">
    <property type="match status" value="1"/>
</dbReference>
<feature type="region of interest" description="Disordered" evidence="1">
    <location>
        <begin position="592"/>
        <end position="629"/>
    </location>
</feature>
<dbReference type="CDD" id="cd06769">
    <property type="entry name" value="PDZ_FRMPD1_3_4-like"/>
    <property type="match status" value="1"/>
</dbReference>
<name>A0AAV1ZYQ7_9ARAC</name>
<evidence type="ECO:0000256" key="1">
    <source>
        <dbReference type="SAM" id="MobiDB-lite"/>
    </source>
</evidence>
<dbReference type="Proteomes" id="UP001497382">
    <property type="component" value="Unassembled WGS sequence"/>
</dbReference>
<dbReference type="FunFam" id="2.30.42.10:FF:000053">
    <property type="entry name" value="FERM and PDZ domain-containing protein 4"/>
    <property type="match status" value="1"/>
</dbReference>
<dbReference type="Gene3D" id="2.30.29.30">
    <property type="entry name" value="Pleckstrin-homology domain (PH domain)/Phosphotyrosine-binding domain (PTB)"/>
    <property type="match status" value="1"/>
</dbReference>
<dbReference type="SMART" id="SM00228">
    <property type="entry name" value="PDZ"/>
    <property type="match status" value="1"/>
</dbReference>
<dbReference type="SUPFAM" id="SSF50156">
    <property type="entry name" value="PDZ domain-like"/>
    <property type="match status" value="1"/>
</dbReference>
<dbReference type="GO" id="GO:0071944">
    <property type="term" value="C:cell periphery"/>
    <property type="evidence" value="ECO:0007669"/>
    <property type="project" value="UniProtKB-ARBA"/>
</dbReference>
<evidence type="ECO:0000313" key="5">
    <source>
        <dbReference type="EMBL" id="CAL1275505.1"/>
    </source>
</evidence>
<gene>
    <name evidence="5" type="ORF">LARSCL_LOCUS8106</name>
</gene>
<organism evidence="5 6">
    <name type="scientific">Larinioides sclopetarius</name>
    <dbReference type="NCBI Taxonomy" id="280406"/>
    <lineage>
        <taxon>Eukaryota</taxon>
        <taxon>Metazoa</taxon>
        <taxon>Ecdysozoa</taxon>
        <taxon>Arthropoda</taxon>
        <taxon>Chelicerata</taxon>
        <taxon>Arachnida</taxon>
        <taxon>Araneae</taxon>
        <taxon>Araneomorphae</taxon>
        <taxon>Entelegynae</taxon>
        <taxon>Araneoidea</taxon>
        <taxon>Araneidae</taxon>
        <taxon>Larinioides</taxon>
    </lineage>
</organism>
<protein>
    <recommendedName>
        <fullName evidence="7">FERM and PDZ domain-containing protein 4</fullName>
    </recommendedName>
</protein>
<dbReference type="Pfam" id="PF00373">
    <property type="entry name" value="FERM_M"/>
    <property type="match status" value="1"/>
</dbReference>
<dbReference type="PANTHER" id="PTHR46221">
    <property type="entry name" value="FERM AND PDZ DOMAIN-CONTAINING PROTEIN FAMILY MEMBER"/>
    <property type="match status" value="1"/>
</dbReference>
<feature type="region of interest" description="Disordered" evidence="1">
    <location>
        <begin position="1216"/>
        <end position="1270"/>
    </location>
</feature>
<feature type="region of interest" description="Disordered" evidence="1">
    <location>
        <begin position="1160"/>
        <end position="1179"/>
    </location>
</feature>
<dbReference type="Pfam" id="PF00595">
    <property type="entry name" value="PDZ"/>
    <property type="match status" value="1"/>
</dbReference>
<dbReference type="Gene3D" id="1.20.1420.10">
    <property type="entry name" value="Talin, central domain"/>
    <property type="match status" value="1"/>
</dbReference>
<dbReference type="Pfam" id="PF00397">
    <property type="entry name" value="WW"/>
    <property type="match status" value="1"/>
</dbReference>
<feature type="compositionally biased region" description="Polar residues" evidence="1">
    <location>
        <begin position="1169"/>
        <end position="1179"/>
    </location>
</feature>
<dbReference type="InterPro" id="IPR035963">
    <property type="entry name" value="FERM_2"/>
</dbReference>
<dbReference type="InterPro" id="IPR019748">
    <property type="entry name" value="FERM_central"/>
</dbReference>
<dbReference type="Gene3D" id="2.30.42.10">
    <property type="match status" value="1"/>
</dbReference>
<keyword evidence="6" id="KW-1185">Reference proteome</keyword>
<dbReference type="SUPFAM" id="SSF54236">
    <property type="entry name" value="Ubiquitin-like"/>
    <property type="match status" value="1"/>
</dbReference>
<dbReference type="CDD" id="cd14473">
    <property type="entry name" value="FERM_B-lobe"/>
    <property type="match status" value="1"/>
</dbReference>
<dbReference type="InterPro" id="IPR000299">
    <property type="entry name" value="FERM_domain"/>
</dbReference>
<feature type="region of interest" description="Disordered" evidence="1">
    <location>
        <begin position="736"/>
        <end position="770"/>
    </location>
</feature>
<dbReference type="PANTHER" id="PTHR46221:SF3">
    <property type="entry name" value="FERM AND PDZ DOMAIN-CONTAINING PROTEIN 4"/>
    <property type="match status" value="1"/>
</dbReference>
<dbReference type="PROSITE" id="PS01159">
    <property type="entry name" value="WW_DOMAIN_1"/>
    <property type="match status" value="1"/>
</dbReference>
<dbReference type="GO" id="GO:0048731">
    <property type="term" value="P:system development"/>
    <property type="evidence" value="ECO:0007669"/>
    <property type="project" value="UniProtKB-ARBA"/>
</dbReference>
<evidence type="ECO:0000259" key="2">
    <source>
        <dbReference type="PROSITE" id="PS50020"/>
    </source>
</evidence>
<sequence length="1447" mass="160211">MKRGSYFQKEKEWGAVSVFALGAMLYSHETKISSWLPPVESWDSGGTGLPYGWEAAMDKDGKTYYINHTNRTTTYENPRKDGDEEPPQPREVQLIRDAQMGFGFVAGSEKPVIVRFVTEGGPNEHKLMPGDQIMKINGEDVMRAPREHVIELIRSCKQTVTLLVCQPQTNNTTRKSALLTAAKKAKLRNNPSRVRFSEGVIINGSPLYSPSPVDGIVPFLPNVLKVFLENGQTKSFKYDSTTTVQDVLNSLFEKLSIKCVNHFCLATEHVKITRKNRLAILDPKDTLTKIAAKPGAHHLRCVLRVTYVPKDAYELLQKDPIAFEYLYLQCCNDVVEERFTPELKYDIALRLTALNMQQHCLSNGIQGKVTVKTVERECGLERFVPVSLLETMKLKELRKLLGHFLKQNQSLCAPGQKHLTPLQAKLHYLKIISELPSYGSKCFATNISDSNPETTLLVSPRFGVSQISSLRNTSPVTICRIEEISGVKVKREDEYSCLLELTTRDVGKQIYTFSMEEKDADECILLLKGYYRLFTERELPVHVNSCNSWQPEPVPTFHSRHVVREAPWSYPNSTGKPSLRTMDLAVMAPNYTPVEMPKSSPKQRPARPSSPTPVDHNMNETASEPQASLDAKAFAREDSRRPHRTMIDERHPGIDYQTVISMELLEDSSGDIDVDVYEAKNDEVIQRISEMNHILTEAESYLSDGSHHELSNLKAADSLVLLSQPETKQAIQLKEVIDEDVSPSESDTDSTPNESPLHRSVPIRNSINTPHPMIRRDSSFGLHSPDLLPNLSSGNNILDILKHLQAEEELPFAEETICLDPDIIDLTMIPPPVTPETETSMEGASRLETPPDAFLGALYKNLENCEVFSQEMRSDILNGGGAVRDPNQAIASTNGTCIGNGDLKIDSIDSLIATLTIPPPPEGVLSTSPVSNEDLSAYIIPPPPSSSPSTEAQNEVIARFMAAAEDIKSLFQREDSEICFKDLGPEFKLLDQTCYPLEFDTGSHSGDSSGYDTLTSSLTSYSDTVISDDVDGMWGAAPSWDHPSHSESAGGLERSPPDVPFRNKRTLNGLPVPATLKTSCVDDATSPLSITSPSSTTSSDSSVILLDSAGQESGRLNLASDENVPQTGSCDNLLSESFDPVPQSMVRSVSWTSIVELESSKDDELESEQNGLNSVSPFNSSMRQNRLRRSFNRGPLRGNVLTRSLKHSDGIVKNHRANAPTENGTTSKHQPLQTRQPNGTTMKYLLPPSERHDNPGISTKDIKLQKTPYPTNGQMNGLSSRGQLIDGTFCSPFQQAQKDISAMVAHLKKVFPSKITVISEDREKLSAAKDALVNESRQFVTSSKLFVKSAMESSDKMIENMAICVALLNRMTAIGELIVLRSSPSEPVVYLVEKLKEVALAYFYTVEAAQKVFGNKIDQPEMSTLMQRATALATSLTSLMRTLRAMC</sequence>
<dbReference type="InterPro" id="IPR011993">
    <property type="entry name" value="PH-like_dom_sf"/>
</dbReference>
<dbReference type="InterPro" id="IPR036034">
    <property type="entry name" value="PDZ_sf"/>
</dbReference>
<evidence type="ECO:0000259" key="3">
    <source>
        <dbReference type="PROSITE" id="PS50057"/>
    </source>
</evidence>
<dbReference type="InterPro" id="IPR001202">
    <property type="entry name" value="WW_dom"/>
</dbReference>
<feature type="domain" description="FERM" evidence="3">
    <location>
        <begin position="222"/>
        <end position="538"/>
    </location>
</feature>
<dbReference type="Gene3D" id="3.10.20.90">
    <property type="entry name" value="Phosphatidylinositol 3-kinase Catalytic Subunit, Chain A, domain 1"/>
    <property type="match status" value="1"/>
</dbReference>
<dbReference type="SMART" id="SM00295">
    <property type="entry name" value="B41"/>
    <property type="match status" value="1"/>
</dbReference>
<evidence type="ECO:0000259" key="4">
    <source>
        <dbReference type="PROSITE" id="PS50106"/>
    </source>
</evidence>
<accession>A0AAV1ZYQ7</accession>
<dbReference type="PROSITE" id="PS50106">
    <property type="entry name" value="PDZ"/>
    <property type="match status" value="1"/>
</dbReference>
<feature type="domain" description="WW" evidence="2">
    <location>
        <begin position="47"/>
        <end position="80"/>
    </location>
</feature>
<dbReference type="PROSITE" id="PS50057">
    <property type="entry name" value="FERM_3"/>
    <property type="match status" value="1"/>
</dbReference>
<dbReference type="PROSITE" id="PS50020">
    <property type="entry name" value="WW_DOMAIN_2"/>
    <property type="match status" value="1"/>
</dbReference>
<dbReference type="SUPFAM" id="SSF50729">
    <property type="entry name" value="PH domain-like"/>
    <property type="match status" value="1"/>
</dbReference>
<dbReference type="SUPFAM" id="SSF51045">
    <property type="entry name" value="WW domain"/>
    <property type="match status" value="1"/>
</dbReference>
<dbReference type="CDD" id="cd17088">
    <property type="entry name" value="FERM_F1_FRMPD1_like"/>
    <property type="match status" value="1"/>
</dbReference>
<dbReference type="SMART" id="SM00456">
    <property type="entry name" value="WW"/>
    <property type="match status" value="1"/>
</dbReference>
<comment type="caution">
    <text evidence="5">The sequence shown here is derived from an EMBL/GenBank/DDBJ whole genome shotgun (WGS) entry which is preliminary data.</text>
</comment>
<dbReference type="InterPro" id="IPR036020">
    <property type="entry name" value="WW_dom_sf"/>
</dbReference>
<dbReference type="InterPro" id="IPR029071">
    <property type="entry name" value="Ubiquitin-like_domsf"/>
</dbReference>
<dbReference type="EMBL" id="CAXIEN010000085">
    <property type="protein sequence ID" value="CAL1275505.1"/>
    <property type="molecule type" value="Genomic_DNA"/>
</dbReference>